<name>A0A9P8Q1Y8_WICPI</name>
<dbReference type="EMBL" id="JAEUBG010004298">
    <property type="protein sequence ID" value="KAH3681705.1"/>
    <property type="molecule type" value="Genomic_DNA"/>
</dbReference>
<comment type="caution">
    <text evidence="2">The sequence shown here is derived from an EMBL/GenBank/DDBJ whole genome shotgun (WGS) entry which is preliminary data.</text>
</comment>
<reference evidence="2" key="1">
    <citation type="journal article" date="2021" name="Open Biol.">
        <title>Shared evolutionary footprints suggest mitochondrial oxidative damage underlies multiple complex I losses in fungi.</title>
        <authorList>
            <person name="Schikora-Tamarit M.A."/>
            <person name="Marcet-Houben M."/>
            <person name="Nosek J."/>
            <person name="Gabaldon T."/>
        </authorList>
    </citation>
    <scope>NUCLEOTIDE SEQUENCE</scope>
    <source>
        <strain evidence="2">CBS2887</strain>
    </source>
</reference>
<evidence type="ECO:0000313" key="2">
    <source>
        <dbReference type="EMBL" id="KAH3681705.1"/>
    </source>
</evidence>
<feature type="compositionally biased region" description="Basic and acidic residues" evidence="1">
    <location>
        <begin position="15"/>
        <end position="33"/>
    </location>
</feature>
<evidence type="ECO:0000256" key="1">
    <source>
        <dbReference type="SAM" id="MobiDB-lite"/>
    </source>
</evidence>
<reference evidence="2" key="2">
    <citation type="submission" date="2021-01" db="EMBL/GenBank/DDBJ databases">
        <authorList>
            <person name="Schikora-Tamarit M.A."/>
        </authorList>
    </citation>
    <scope>NUCLEOTIDE SEQUENCE</scope>
    <source>
        <strain evidence="2">CBS2887</strain>
    </source>
</reference>
<keyword evidence="3" id="KW-1185">Reference proteome</keyword>
<protein>
    <submittedName>
        <fullName evidence="2">Uncharacterized protein</fullName>
    </submittedName>
</protein>
<feature type="region of interest" description="Disordered" evidence="1">
    <location>
        <begin position="13"/>
        <end position="43"/>
    </location>
</feature>
<dbReference type="AlphaFoldDB" id="A0A9P8Q1Y8"/>
<proteinExistence type="predicted"/>
<organism evidence="2 3">
    <name type="scientific">Wickerhamomyces pijperi</name>
    <name type="common">Yeast</name>
    <name type="synonym">Pichia pijperi</name>
    <dbReference type="NCBI Taxonomy" id="599730"/>
    <lineage>
        <taxon>Eukaryota</taxon>
        <taxon>Fungi</taxon>
        <taxon>Dikarya</taxon>
        <taxon>Ascomycota</taxon>
        <taxon>Saccharomycotina</taxon>
        <taxon>Saccharomycetes</taxon>
        <taxon>Phaffomycetales</taxon>
        <taxon>Wickerhamomycetaceae</taxon>
        <taxon>Wickerhamomyces</taxon>
    </lineage>
</organism>
<gene>
    <name evidence="2" type="ORF">WICPIJ_007307</name>
</gene>
<evidence type="ECO:0000313" key="3">
    <source>
        <dbReference type="Proteomes" id="UP000774326"/>
    </source>
</evidence>
<dbReference type="Proteomes" id="UP000774326">
    <property type="component" value="Unassembled WGS sequence"/>
</dbReference>
<sequence length="72" mass="8022">MNLLDVDSFLGLLKPNDKVDNDSQKHPESDKQRTQRSIQMLPVTQLDQVQSLVEDVVTPNTTEQSQGEVGVS</sequence>
<accession>A0A9P8Q1Y8</accession>